<dbReference type="Gene3D" id="3.40.50.720">
    <property type="entry name" value="NAD(P)-binding Rossmann-like Domain"/>
    <property type="match status" value="1"/>
</dbReference>
<dbReference type="PANTHER" id="PTHR43431:SF7">
    <property type="entry name" value="OXIDOREDUCTASE, SHORT CHAIN DEHYDROGENASE_REDUCTASE FAMILY (AFU_ORTHOLOGUE AFUA_5G14000)"/>
    <property type="match status" value="1"/>
</dbReference>
<proteinExistence type="predicted"/>
<dbReference type="PANTHER" id="PTHR43431">
    <property type="entry name" value="OXIDOREDUCTASE, SHORT CHAIN DEHYDROGENASE/REDUCTASE FAMILY (AFU_ORTHOLOGUE AFUA_5G14000)"/>
    <property type="match status" value="1"/>
</dbReference>
<dbReference type="OrthoDB" id="9787486at2"/>
<accession>A0A5B8U2Q3</accession>
<dbReference type="SUPFAM" id="SSF51735">
    <property type="entry name" value="NAD(P)-binding Rossmann-fold domains"/>
    <property type="match status" value="1"/>
</dbReference>
<dbReference type="EMBL" id="CP042430">
    <property type="protein sequence ID" value="QEC47253.1"/>
    <property type="molecule type" value="Genomic_DNA"/>
</dbReference>
<dbReference type="Proteomes" id="UP000321805">
    <property type="component" value="Chromosome"/>
</dbReference>
<protein>
    <submittedName>
        <fullName evidence="2">SDR family oxidoreductase</fullName>
    </submittedName>
</protein>
<gene>
    <name evidence="2" type="ORF">FSW04_06380</name>
</gene>
<sequence length="265" mass="27536">MPRPDISFQDLGPGRCAAQRETSATGRALARWRHAHRTRHRRSQPRLLGHRAIAGRRLGRHRRGTLGADAGARARAGAHALEVDVTDQASVAGALREVAERHGRVDLVVNAASPYGGSRSGPFGGGPLAEAGPSGFEDWSAMPVRGAFAFLSASARFLADQGGEATVVQVTGGSSRRAMAGRGLWAAGAFGVRALTQAAALELRAQGIHVALLVVDAVIDRSGGDDAGSADPASLADAVAYLAGQSPRAMTHELQVTPALDQWVP</sequence>
<feature type="region of interest" description="Disordered" evidence="1">
    <location>
        <begin position="1"/>
        <end position="23"/>
    </location>
</feature>
<keyword evidence="3" id="KW-1185">Reference proteome</keyword>
<evidence type="ECO:0000313" key="3">
    <source>
        <dbReference type="Proteomes" id="UP000321805"/>
    </source>
</evidence>
<dbReference type="InterPro" id="IPR036291">
    <property type="entry name" value="NAD(P)-bd_dom_sf"/>
</dbReference>
<name>A0A5B8U2Q3_9ACTN</name>
<organism evidence="2 3">
    <name type="scientific">Baekduia soli</name>
    <dbReference type="NCBI Taxonomy" id="496014"/>
    <lineage>
        <taxon>Bacteria</taxon>
        <taxon>Bacillati</taxon>
        <taxon>Actinomycetota</taxon>
        <taxon>Thermoleophilia</taxon>
        <taxon>Solirubrobacterales</taxon>
        <taxon>Baekduiaceae</taxon>
        <taxon>Baekduia</taxon>
    </lineage>
</organism>
<reference evidence="2 3" key="1">
    <citation type="journal article" date="2018" name="J. Microbiol.">
        <title>Baekduia soli gen. nov., sp. nov., a novel bacterium isolated from the soil of Baekdu Mountain and proposal of a novel family name, Baekduiaceae fam. nov.</title>
        <authorList>
            <person name="An D.S."/>
            <person name="Siddiqi M.Z."/>
            <person name="Kim K.H."/>
            <person name="Yu H.S."/>
            <person name="Im W.T."/>
        </authorList>
    </citation>
    <scope>NUCLEOTIDE SEQUENCE [LARGE SCALE GENOMIC DNA]</scope>
    <source>
        <strain evidence="2 3">BR7-21</strain>
    </source>
</reference>
<evidence type="ECO:0000313" key="2">
    <source>
        <dbReference type="EMBL" id="QEC47253.1"/>
    </source>
</evidence>
<dbReference type="KEGG" id="bsol:FSW04_06380"/>
<evidence type="ECO:0000256" key="1">
    <source>
        <dbReference type="SAM" id="MobiDB-lite"/>
    </source>
</evidence>
<dbReference type="Pfam" id="PF13561">
    <property type="entry name" value="adh_short_C2"/>
    <property type="match status" value="1"/>
</dbReference>
<dbReference type="InterPro" id="IPR002347">
    <property type="entry name" value="SDR_fam"/>
</dbReference>
<dbReference type="AlphaFoldDB" id="A0A5B8U2Q3"/>